<sequence>MESATQSKNARRIESALLNKLALMGQKAFAAAMGVPEYQVSRWKNGFFSQVSLMLSVLNYGIDDDEMAELAKRLVGYLENEKTPSCGNSFDA</sequence>
<dbReference type="Pfam" id="PF05269">
    <property type="entry name" value="Phage_CII"/>
    <property type="match status" value="1"/>
</dbReference>
<dbReference type="EMBL" id="CP023009">
    <property type="protein sequence ID" value="AXW87793.1"/>
    <property type="molecule type" value="Genomic_DNA"/>
</dbReference>
<dbReference type="KEGG" id="lbq:CKQ53_12980"/>
<name>A0AAD0SHJ8_9GAMM</name>
<dbReference type="SUPFAM" id="SSF47413">
    <property type="entry name" value="lambda repressor-like DNA-binding domains"/>
    <property type="match status" value="1"/>
</dbReference>
<dbReference type="Gene3D" id="1.10.260.40">
    <property type="entry name" value="lambda repressor-like DNA-binding domains"/>
    <property type="match status" value="1"/>
</dbReference>
<dbReference type="RefSeq" id="WP_094118444.1">
    <property type="nucleotide sequence ID" value="NZ_CP023009.1"/>
</dbReference>
<evidence type="ECO:0000313" key="2">
    <source>
        <dbReference type="Proteomes" id="UP000263881"/>
    </source>
</evidence>
<dbReference type="Proteomes" id="UP000263881">
    <property type="component" value="Chromosome"/>
</dbReference>
<dbReference type="InterPro" id="IPR010982">
    <property type="entry name" value="Lambda_DNA-bd_dom_sf"/>
</dbReference>
<dbReference type="AlphaFoldDB" id="A0AAD0SHJ8"/>
<reference evidence="1 2" key="1">
    <citation type="submission" date="2017-08" db="EMBL/GenBank/DDBJ databases">
        <title>Comparative genomics of bacteria isolated from necrotic lesions of AOD affected trees.</title>
        <authorList>
            <person name="Doonan J."/>
            <person name="Denman S."/>
            <person name="McDonald J.E."/>
        </authorList>
    </citation>
    <scope>NUCLEOTIDE SEQUENCE [LARGE SCALE GENOMIC DNA]</scope>
    <source>
        <strain evidence="1 2">477</strain>
    </source>
</reference>
<organism evidence="1 2">
    <name type="scientific">Lonsdalea britannica</name>
    <dbReference type="NCBI Taxonomy" id="1082704"/>
    <lineage>
        <taxon>Bacteria</taxon>
        <taxon>Pseudomonadati</taxon>
        <taxon>Pseudomonadota</taxon>
        <taxon>Gammaproteobacteria</taxon>
        <taxon>Enterobacterales</taxon>
        <taxon>Pectobacteriaceae</taxon>
        <taxon>Lonsdalea</taxon>
    </lineage>
</organism>
<protein>
    <submittedName>
        <fullName evidence="1">Uncharacterized protein</fullName>
    </submittedName>
</protein>
<proteinExistence type="predicted"/>
<accession>A0AAD0SHJ8</accession>
<dbReference type="GO" id="GO:0006355">
    <property type="term" value="P:regulation of DNA-templated transcription"/>
    <property type="evidence" value="ECO:0007669"/>
    <property type="project" value="InterPro"/>
</dbReference>
<dbReference type="GO" id="GO:0003677">
    <property type="term" value="F:DNA binding"/>
    <property type="evidence" value="ECO:0007669"/>
    <property type="project" value="InterPro"/>
</dbReference>
<keyword evidence="2" id="KW-1185">Reference proteome</keyword>
<dbReference type="InterPro" id="IPR007933">
    <property type="entry name" value="Transcrpt_activ_CII"/>
</dbReference>
<gene>
    <name evidence="1" type="ORF">CKQ53_12980</name>
</gene>
<evidence type="ECO:0000313" key="1">
    <source>
        <dbReference type="EMBL" id="AXW87793.1"/>
    </source>
</evidence>